<evidence type="ECO:0000256" key="6">
    <source>
        <dbReference type="ARBA" id="ARBA00072990"/>
    </source>
</evidence>
<dbReference type="GO" id="GO:0010736">
    <property type="term" value="F:serum response element binding"/>
    <property type="evidence" value="ECO:0007669"/>
    <property type="project" value="UniProtKB-ARBA"/>
</dbReference>
<dbReference type="AlphaFoldDB" id="A0A6J2V5T5"/>
<evidence type="ECO:0000256" key="3">
    <source>
        <dbReference type="ARBA" id="ARBA00023125"/>
    </source>
</evidence>
<dbReference type="Gene3D" id="3.40.1810.10">
    <property type="entry name" value="Transcription factor, MADS-box"/>
    <property type="match status" value="1"/>
</dbReference>
<dbReference type="GO" id="GO:0042060">
    <property type="term" value="P:wound healing"/>
    <property type="evidence" value="ECO:0007669"/>
    <property type="project" value="UniProtKB-ARBA"/>
</dbReference>
<dbReference type="PROSITE" id="PS50066">
    <property type="entry name" value="MADS_BOX_2"/>
    <property type="match status" value="1"/>
</dbReference>
<reference evidence="10" key="1">
    <citation type="submission" date="2025-08" db="UniProtKB">
        <authorList>
            <consortium name="RefSeq"/>
        </authorList>
    </citation>
    <scope>IDENTIFICATION</scope>
</reference>
<evidence type="ECO:0000256" key="2">
    <source>
        <dbReference type="ARBA" id="ARBA00023015"/>
    </source>
</evidence>
<gene>
    <name evidence="10" type="primary">srfb</name>
</gene>
<keyword evidence="2" id="KW-0805">Transcription regulation</keyword>
<proteinExistence type="predicted"/>
<dbReference type="InterPro" id="IPR050142">
    <property type="entry name" value="MADS-box/MEF2_TF"/>
</dbReference>
<feature type="region of interest" description="Disordered" evidence="7">
    <location>
        <begin position="251"/>
        <end position="276"/>
    </location>
</feature>
<dbReference type="PRINTS" id="PR00404">
    <property type="entry name" value="MADSDOMAIN"/>
</dbReference>
<dbReference type="FunFam" id="3.40.1810.10:FF:000002">
    <property type="entry name" value="Serum response factor b"/>
    <property type="match status" value="1"/>
</dbReference>
<dbReference type="RefSeq" id="XP_030628320.1">
    <property type="nucleotide sequence ID" value="XM_030772460.1"/>
</dbReference>
<evidence type="ECO:0000313" key="9">
    <source>
        <dbReference type="Proteomes" id="UP000504632"/>
    </source>
</evidence>
<dbReference type="CDD" id="cd00266">
    <property type="entry name" value="MADS_SRF_like"/>
    <property type="match status" value="1"/>
</dbReference>
<dbReference type="InterPro" id="IPR033897">
    <property type="entry name" value="SRF-like_MADS-box"/>
</dbReference>
<evidence type="ECO:0000256" key="1">
    <source>
        <dbReference type="ARBA" id="ARBA00004123"/>
    </source>
</evidence>
<dbReference type="GO" id="GO:0000981">
    <property type="term" value="F:DNA-binding transcription factor activity, RNA polymerase II-specific"/>
    <property type="evidence" value="ECO:0007669"/>
    <property type="project" value="InterPro"/>
</dbReference>
<evidence type="ECO:0000256" key="7">
    <source>
        <dbReference type="SAM" id="MobiDB-lite"/>
    </source>
</evidence>
<dbReference type="SUPFAM" id="SSF55455">
    <property type="entry name" value="SRF-like"/>
    <property type="match status" value="1"/>
</dbReference>
<dbReference type="Proteomes" id="UP000504632">
    <property type="component" value="Chromosome 4"/>
</dbReference>
<feature type="compositionally biased region" description="Low complexity" evidence="7">
    <location>
        <begin position="13"/>
        <end position="25"/>
    </location>
</feature>
<dbReference type="CTD" id="393604"/>
<feature type="compositionally biased region" description="Gly residues" evidence="7">
    <location>
        <begin position="46"/>
        <end position="70"/>
    </location>
</feature>
<dbReference type="GO" id="GO:1902895">
    <property type="term" value="P:positive regulation of miRNA transcription"/>
    <property type="evidence" value="ECO:0007669"/>
    <property type="project" value="UniProtKB-ARBA"/>
</dbReference>
<dbReference type="GO" id="GO:0005634">
    <property type="term" value="C:nucleus"/>
    <property type="evidence" value="ECO:0007669"/>
    <property type="project" value="UniProtKB-SubCell"/>
</dbReference>
<dbReference type="Pfam" id="PF00319">
    <property type="entry name" value="SRF-TF"/>
    <property type="match status" value="1"/>
</dbReference>
<dbReference type="GO" id="GO:0046983">
    <property type="term" value="F:protein dimerization activity"/>
    <property type="evidence" value="ECO:0007669"/>
    <property type="project" value="InterPro"/>
</dbReference>
<dbReference type="OrthoDB" id="2284405at2759"/>
<name>A0A6J2V5T5_CHACN</name>
<keyword evidence="3" id="KW-0238">DNA-binding</keyword>
<dbReference type="GO" id="GO:0045944">
    <property type="term" value="P:positive regulation of transcription by RNA polymerase II"/>
    <property type="evidence" value="ECO:0007669"/>
    <property type="project" value="InterPro"/>
</dbReference>
<feature type="region of interest" description="Disordered" evidence="7">
    <location>
        <begin position="390"/>
        <end position="409"/>
    </location>
</feature>
<keyword evidence="5" id="KW-0539">Nucleus</keyword>
<comment type="subcellular location">
    <subcellularLocation>
        <location evidence="1">Nucleus</location>
    </subcellularLocation>
</comment>
<dbReference type="SMART" id="SM00432">
    <property type="entry name" value="MADS"/>
    <property type="match status" value="1"/>
</dbReference>
<organism evidence="9 10">
    <name type="scientific">Chanos chanos</name>
    <name type="common">Milkfish</name>
    <name type="synonym">Mugil chanos</name>
    <dbReference type="NCBI Taxonomy" id="29144"/>
    <lineage>
        <taxon>Eukaryota</taxon>
        <taxon>Metazoa</taxon>
        <taxon>Chordata</taxon>
        <taxon>Craniata</taxon>
        <taxon>Vertebrata</taxon>
        <taxon>Euteleostomi</taxon>
        <taxon>Actinopterygii</taxon>
        <taxon>Neopterygii</taxon>
        <taxon>Teleostei</taxon>
        <taxon>Ostariophysi</taxon>
        <taxon>Gonorynchiformes</taxon>
        <taxon>Chanidae</taxon>
        <taxon>Chanos</taxon>
    </lineage>
</organism>
<feature type="compositionally biased region" description="Gly residues" evidence="7">
    <location>
        <begin position="79"/>
        <end position="92"/>
    </location>
</feature>
<keyword evidence="9" id="KW-1185">Reference proteome</keyword>
<feature type="region of interest" description="Disordered" evidence="7">
    <location>
        <begin position="1"/>
        <end position="134"/>
    </location>
</feature>
<feature type="domain" description="MADS-box" evidence="8">
    <location>
        <begin position="173"/>
        <end position="233"/>
    </location>
</feature>
<dbReference type="InterPro" id="IPR036879">
    <property type="entry name" value="TF_MADSbox_sf"/>
</dbReference>
<sequence>MLSSQAGTGVSGNGSQSGSNAGHGSVVIGSGIRPGPVRTGQTVSVGTGGMLGGNAPGVGSRGGARPGNGTGLTALQSAGQGGMGGLNTGVGIPGRFDPDKEGAPQVCSGSDVDSDSGDEEDPMSSVADNRRGVKRERAEMETAVLGQEAGVQPGGYGVATGGVVGAKPGKKTRGRVKIKMEFIDNKLRRYTTFSKRKTGIMKKAYELSTLTGTQVLLLVASETGHVYTFATRKLQPMITSETGKALIQTCLNSPDSPPRSDPSTDQRMSATGFEETDLTYQVSESESLGETKDTLKPAFTVASLPGTTSAQATAPTSSTTMQVSSGPSFPITNYLAPASASGNGSTITSANGTVLKTTSGGVMQLPSGFTFMSGAGMPQQLQAIQVHPTTQPSSINTNDSSPEISQPSAVSTVSLPATIVTSSVPTSMAGHMMYPSAHTVMYASAPTLADGGLAVLNAFSQGPPAMQVSHGQGTDTGSVPQVFLTAPPGTVQIPVSAVQLHPMVIGQQSSSNSSSSSNLTELQVVNLDATQNAKSD</sequence>
<accession>A0A6J2V5T5</accession>
<dbReference type="InParanoid" id="A0A6J2V5T5"/>
<keyword evidence="4" id="KW-0804">Transcription</keyword>
<protein>
    <recommendedName>
        <fullName evidence="6">Serum response factor</fullName>
    </recommendedName>
</protein>
<evidence type="ECO:0000256" key="4">
    <source>
        <dbReference type="ARBA" id="ARBA00023163"/>
    </source>
</evidence>
<dbReference type="PROSITE" id="PS00350">
    <property type="entry name" value="MADS_BOX_1"/>
    <property type="match status" value="1"/>
</dbReference>
<dbReference type="GeneID" id="115810527"/>
<dbReference type="GO" id="GO:0060379">
    <property type="term" value="P:cardiac muscle cell myoblast differentiation"/>
    <property type="evidence" value="ECO:0007669"/>
    <property type="project" value="UniProtKB-ARBA"/>
</dbReference>
<evidence type="ECO:0000256" key="5">
    <source>
        <dbReference type="ARBA" id="ARBA00023242"/>
    </source>
</evidence>
<dbReference type="InterPro" id="IPR002100">
    <property type="entry name" value="TF_MADSbox"/>
</dbReference>
<dbReference type="PANTHER" id="PTHR48019">
    <property type="entry name" value="SERUM RESPONSE FACTOR HOMOLOG"/>
    <property type="match status" value="1"/>
</dbReference>
<dbReference type="GO" id="GO:0002042">
    <property type="term" value="P:cell migration involved in sprouting angiogenesis"/>
    <property type="evidence" value="ECO:0007669"/>
    <property type="project" value="UniProtKB-ARBA"/>
</dbReference>
<evidence type="ECO:0000313" key="10">
    <source>
        <dbReference type="RefSeq" id="XP_030628320.1"/>
    </source>
</evidence>
<feature type="compositionally biased region" description="Acidic residues" evidence="7">
    <location>
        <begin position="112"/>
        <end position="122"/>
    </location>
</feature>
<evidence type="ECO:0000259" key="8">
    <source>
        <dbReference type="PROSITE" id="PS50066"/>
    </source>
</evidence>